<dbReference type="AlphaFoldDB" id="A0A9K3P2E1"/>
<name>A0A9K3P2E1_HELAN</name>
<organism evidence="1 2">
    <name type="scientific">Helianthus annuus</name>
    <name type="common">Common sunflower</name>
    <dbReference type="NCBI Taxonomy" id="4232"/>
    <lineage>
        <taxon>Eukaryota</taxon>
        <taxon>Viridiplantae</taxon>
        <taxon>Streptophyta</taxon>
        <taxon>Embryophyta</taxon>
        <taxon>Tracheophyta</taxon>
        <taxon>Spermatophyta</taxon>
        <taxon>Magnoliopsida</taxon>
        <taxon>eudicotyledons</taxon>
        <taxon>Gunneridae</taxon>
        <taxon>Pentapetalae</taxon>
        <taxon>asterids</taxon>
        <taxon>campanulids</taxon>
        <taxon>Asterales</taxon>
        <taxon>Asteraceae</taxon>
        <taxon>Asteroideae</taxon>
        <taxon>Heliantheae alliance</taxon>
        <taxon>Heliantheae</taxon>
        <taxon>Helianthus</taxon>
    </lineage>
</organism>
<reference evidence="1" key="1">
    <citation type="journal article" date="2017" name="Nature">
        <title>The sunflower genome provides insights into oil metabolism, flowering and Asterid evolution.</title>
        <authorList>
            <person name="Badouin H."/>
            <person name="Gouzy J."/>
            <person name="Grassa C.J."/>
            <person name="Murat F."/>
            <person name="Staton S.E."/>
            <person name="Cottret L."/>
            <person name="Lelandais-Briere C."/>
            <person name="Owens G.L."/>
            <person name="Carrere S."/>
            <person name="Mayjonade B."/>
            <person name="Legrand L."/>
            <person name="Gill N."/>
            <person name="Kane N.C."/>
            <person name="Bowers J.E."/>
            <person name="Hubner S."/>
            <person name="Bellec A."/>
            <person name="Berard A."/>
            <person name="Berges H."/>
            <person name="Blanchet N."/>
            <person name="Boniface M.C."/>
            <person name="Brunel D."/>
            <person name="Catrice O."/>
            <person name="Chaidir N."/>
            <person name="Claudel C."/>
            <person name="Donnadieu C."/>
            <person name="Faraut T."/>
            <person name="Fievet G."/>
            <person name="Helmstetter N."/>
            <person name="King M."/>
            <person name="Knapp S.J."/>
            <person name="Lai Z."/>
            <person name="Le Paslier M.C."/>
            <person name="Lippi Y."/>
            <person name="Lorenzon L."/>
            <person name="Mandel J.R."/>
            <person name="Marage G."/>
            <person name="Marchand G."/>
            <person name="Marquand E."/>
            <person name="Bret-Mestries E."/>
            <person name="Morien E."/>
            <person name="Nambeesan S."/>
            <person name="Nguyen T."/>
            <person name="Pegot-Espagnet P."/>
            <person name="Pouilly N."/>
            <person name="Raftis F."/>
            <person name="Sallet E."/>
            <person name="Schiex T."/>
            <person name="Thomas J."/>
            <person name="Vandecasteele C."/>
            <person name="Vares D."/>
            <person name="Vear F."/>
            <person name="Vautrin S."/>
            <person name="Crespi M."/>
            <person name="Mangin B."/>
            <person name="Burke J.M."/>
            <person name="Salse J."/>
            <person name="Munos S."/>
            <person name="Vincourt P."/>
            <person name="Rieseberg L.H."/>
            <person name="Langlade N.B."/>
        </authorList>
    </citation>
    <scope>NUCLEOTIDE SEQUENCE</scope>
    <source>
        <tissue evidence="1">Leaves</tissue>
    </source>
</reference>
<dbReference type="Proteomes" id="UP000215914">
    <property type="component" value="Unassembled WGS sequence"/>
</dbReference>
<evidence type="ECO:0000313" key="1">
    <source>
        <dbReference type="EMBL" id="KAF5821541.1"/>
    </source>
</evidence>
<proteinExistence type="predicted"/>
<keyword evidence="2" id="KW-1185">Reference proteome</keyword>
<sequence length="43" mass="5052">MKIASWHGKVIGWWLFMQPHLQPWCCHVYAQSEPGILTMVLEV</sequence>
<protein>
    <submittedName>
        <fullName evidence="1">Uncharacterized protein</fullName>
    </submittedName>
</protein>
<gene>
    <name evidence="1" type="ORF">HanXRQr2_Chr01g0015221</name>
</gene>
<dbReference type="EMBL" id="MNCJ02000316">
    <property type="protein sequence ID" value="KAF5821541.1"/>
    <property type="molecule type" value="Genomic_DNA"/>
</dbReference>
<evidence type="ECO:0000313" key="2">
    <source>
        <dbReference type="Proteomes" id="UP000215914"/>
    </source>
</evidence>
<comment type="caution">
    <text evidence="1">The sequence shown here is derived from an EMBL/GenBank/DDBJ whole genome shotgun (WGS) entry which is preliminary data.</text>
</comment>
<accession>A0A9K3P2E1</accession>
<dbReference type="Gramene" id="mRNA:HanXRQr2_Chr01g0015221">
    <property type="protein sequence ID" value="mRNA:HanXRQr2_Chr01g0015221"/>
    <property type="gene ID" value="HanXRQr2_Chr01g0015221"/>
</dbReference>
<reference evidence="1" key="2">
    <citation type="submission" date="2020-06" db="EMBL/GenBank/DDBJ databases">
        <title>Helianthus annuus Genome sequencing and assembly Release 2.</title>
        <authorList>
            <person name="Gouzy J."/>
            <person name="Langlade N."/>
            <person name="Munos S."/>
        </authorList>
    </citation>
    <scope>NUCLEOTIDE SEQUENCE</scope>
    <source>
        <tissue evidence="1">Leaves</tissue>
    </source>
</reference>